<proteinExistence type="predicted"/>
<keyword evidence="5" id="KW-1185">Reference proteome</keyword>
<dbReference type="InterPro" id="IPR036465">
    <property type="entry name" value="vWFA_dom_sf"/>
</dbReference>
<dbReference type="SMART" id="SM00327">
    <property type="entry name" value="VWA"/>
    <property type="match status" value="1"/>
</dbReference>
<dbReference type="EMBL" id="CALNXI010000363">
    <property type="protein sequence ID" value="CAH3025631.1"/>
    <property type="molecule type" value="Genomic_DNA"/>
</dbReference>
<reference evidence="4 5" key="1">
    <citation type="submission" date="2022-05" db="EMBL/GenBank/DDBJ databases">
        <authorList>
            <consortium name="Genoscope - CEA"/>
            <person name="William W."/>
        </authorList>
    </citation>
    <scope>NUCLEOTIDE SEQUENCE [LARGE SCALE GENOMIC DNA]</scope>
</reference>
<dbReference type="PROSITE" id="PS50234">
    <property type="entry name" value="VWFA"/>
    <property type="match status" value="1"/>
</dbReference>
<sequence>MNVFPLVLALALVTPTAVECRRDVFRGLRKTVGNCPYQRPAVNCQQGLFLSEHEEECFEDEDCETSLKCCSRGCDMKCVAPVNYSEWCKVPVDLGMVFEPYKTVLGNITRVVRKMSVSKKSTHIALRTIERESELLLKFDGRQTPNKVKRIIESITPKQPSRKIIRPLISALELAKDMFNETNGRRPEAIKVLLVFTDGMLGEDEEEHRLEAASRALKDSGILVQSINIPEMEDTVDLMNLVEIASSDVYVWNEVDNEVLTQLKKLERAPCNYL</sequence>
<organism evidence="4 5">
    <name type="scientific">Porites evermanni</name>
    <dbReference type="NCBI Taxonomy" id="104178"/>
    <lineage>
        <taxon>Eukaryota</taxon>
        <taxon>Metazoa</taxon>
        <taxon>Cnidaria</taxon>
        <taxon>Anthozoa</taxon>
        <taxon>Hexacorallia</taxon>
        <taxon>Scleractinia</taxon>
        <taxon>Fungiina</taxon>
        <taxon>Poritidae</taxon>
        <taxon>Porites</taxon>
    </lineage>
</organism>
<feature type="chain" id="PRO_5045314521" description="VWFA domain-containing protein" evidence="1">
    <location>
        <begin position="21"/>
        <end position="274"/>
    </location>
</feature>
<comment type="caution">
    <text evidence="4">The sequence shown here is derived from an EMBL/GenBank/DDBJ whole genome shotgun (WGS) entry which is preliminary data.</text>
</comment>
<feature type="domain" description="WAP" evidence="3">
    <location>
        <begin position="28"/>
        <end position="82"/>
    </location>
</feature>
<dbReference type="InterPro" id="IPR002035">
    <property type="entry name" value="VWF_A"/>
</dbReference>
<dbReference type="Gene3D" id="4.10.75.10">
    <property type="entry name" value="Elafin-like"/>
    <property type="match status" value="1"/>
</dbReference>
<dbReference type="Pfam" id="PF00095">
    <property type="entry name" value="WAP"/>
    <property type="match status" value="1"/>
</dbReference>
<dbReference type="SMART" id="SM00217">
    <property type="entry name" value="WAP"/>
    <property type="match status" value="1"/>
</dbReference>
<dbReference type="Pfam" id="PF00092">
    <property type="entry name" value="VWA"/>
    <property type="match status" value="1"/>
</dbReference>
<evidence type="ECO:0000256" key="1">
    <source>
        <dbReference type="SAM" id="SignalP"/>
    </source>
</evidence>
<evidence type="ECO:0000259" key="3">
    <source>
        <dbReference type="PROSITE" id="PS51390"/>
    </source>
</evidence>
<dbReference type="Gene3D" id="3.40.50.410">
    <property type="entry name" value="von Willebrand factor, type A domain"/>
    <property type="match status" value="1"/>
</dbReference>
<evidence type="ECO:0000313" key="5">
    <source>
        <dbReference type="Proteomes" id="UP001159427"/>
    </source>
</evidence>
<dbReference type="InterPro" id="IPR036645">
    <property type="entry name" value="Elafin-like_sf"/>
</dbReference>
<keyword evidence="1" id="KW-0732">Signal</keyword>
<evidence type="ECO:0008006" key="6">
    <source>
        <dbReference type="Google" id="ProtNLM"/>
    </source>
</evidence>
<dbReference type="SUPFAM" id="SSF57256">
    <property type="entry name" value="Elafin-like"/>
    <property type="match status" value="1"/>
</dbReference>
<protein>
    <recommendedName>
        <fullName evidence="6">VWFA domain-containing protein</fullName>
    </recommendedName>
</protein>
<evidence type="ECO:0000313" key="4">
    <source>
        <dbReference type="EMBL" id="CAH3025631.1"/>
    </source>
</evidence>
<dbReference type="SUPFAM" id="SSF53300">
    <property type="entry name" value="vWA-like"/>
    <property type="match status" value="1"/>
</dbReference>
<evidence type="ECO:0000259" key="2">
    <source>
        <dbReference type="PROSITE" id="PS50234"/>
    </source>
</evidence>
<feature type="signal peptide" evidence="1">
    <location>
        <begin position="1"/>
        <end position="20"/>
    </location>
</feature>
<dbReference type="Proteomes" id="UP001159427">
    <property type="component" value="Unassembled WGS sequence"/>
</dbReference>
<name>A0ABN8MCT2_9CNID</name>
<gene>
    <name evidence="4" type="ORF">PEVE_00026721</name>
</gene>
<feature type="domain" description="VWFA" evidence="2">
    <location>
        <begin position="101"/>
        <end position="269"/>
    </location>
</feature>
<accession>A0ABN8MCT2</accession>
<dbReference type="InterPro" id="IPR008197">
    <property type="entry name" value="WAP_dom"/>
</dbReference>
<dbReference type="PROSITE" id="PS51390">
    <property type="entry name" value="WAP"/>
    <property type="match status" value="1"/>
</dbReference>